<sequence length="153" mass="18318">MSTKELLYKTYVHSVLDYACVVWDPSTVCDTEKLERVQNLATRFVCGRYDREFSPTLAKELLQWDTLDCRRRRLRLKFFHIFHSKVGIDRHLYIKAPNNYSHRVDHKNKVIEFPHRTHSFSKSFFSRTIRDWNQLDKSVATISSNDIFFSLLK</sequence>
<dbReference type="EMBL" id="GHWJ01003992">
    <property type="protein sequence ID" value="NOV36729.1"/>
    <property type="molecule type" value="Transcribed_RNA"/>
</dbReference>
<proteinExistence type="predicted"/>
<accession>A0A6M2CSU4</accession>
<organism evidence="1">
    <name type="scientific">Rhipicephalus microplus</name>
    <name type="common">Cattle tick</name>
    <name type="synonym">Boophilus microplus</name>
    <dbReference type="NCBI Taxonomy" id="6941"/>
    <lineage>
        <taxon>Eukaryota</taxon>
        <taxon>Metazoa</taxon>
        <taxon>Ecdysozoa</taxon>
        <taxon>Arthropoda</taxon>
        <taxon>Chelicerata</taxon>
        <taxon>Arachnida</taxon>
        <taxon>Acari</taxon>
        <taxon>Parasitiformes</taxon>
        <taxon>Ixodida</taxon>
        <taxon>Ixodoidea</taxon>
        <taxon>Ixodidae</taxon>
        <taxon>Rhipicephalinae</taxon>
        <taxon>Rhipicephalus</taxon>
        <taxon>Boophilus</taxon>
    </lineage>
</organism>
<reference evidence="1" key="1">
    <citation type="submission" date="2019-09" db="EMBL/GenBank/DDBJ databases">
        <title>Organ-specific transcriptomic study of the physiology of the cattle tick, Rhipicephalus microplus.</title>
        <authorList>
            <person name="Tirloni L."/>
            <person name="Braz G."/>
            <person name="Gandara A.C.P."/>
            <person name="Sabadin G.A."/>
            <person name="da Silva R.M."/>
            <person name="Guizzo M.G."/>
            <person name="Machado J.A."/>
            <person name="Costa E.P."/>
            <person name="Gomes H.F."/>
            <person name="Moraes J."/>
            <person name="Mota M.B.S."/>
            <person name="Mesquita R.D."/>
            <person name="Alvarenga P.H."/>
            <person name="Alves F."/>
            <person name="Seixas A."/>
            <person name="da Fonseca R.N."/>
            <person name="Fogaca A."/>
            <person name="Logullo C."/>
            <person name="Tanaka A."/>
            <person name="Daffre S."/>
            <person name="Termignoni C."/>
            <person name="Vaz I.S.Jr."/>
            <person name="Oliveira P.L."/>
            <person name="Ribeiro J.M."/>
        </authorList>
    </citation>
    <scope>NUCLEOTIDE SEQUENCE</scope>
    <source>
        <strain evidence="1">Porto Alegre</strain>
    </source>
</reference>
<dbReference type="AlphaFoldDB" id="A0A6M2CSU4"/>
<name>A0A6M2CSU4_RHIMP</name>
<evidence type="ECO:0000313" key="1">
    <source>
        <dbReference type="EMBL" id="NOV36729.1"/>
    </source>
</evidence>
<protein>
    <submittedName>
        <fullName evidence="1">Putative tick transposon</fullName>
    </submittedName>
</protein>